<dbReference type="PANTHER" id="PTHR22718:SF25">
    <property type="entry name" value="G-PROTEIN COUPLED RECEPTORS FAMILY 1 PROFILE DOMAIN-CONTAINING PROTEIN"/>
    <property type="match status" value="1"/>
</dbReference>
<dbReference type="Proteomes" id="UP000218231">
    <property type="component" value="Unassembled WGS sequence"/>
</dbReference>
<feature type="transmembrane region" description="Helical" evidence="2">
    <location>
        <begin position="182"/>
        <end position="204"/>
    </location>
</feature>
<proteinExistence type="predicted"/>
<keyword evidence="2" id="KW-0472">Membrane</keyword>
<keyword evidence="4" id="KW-1185">Reference proteome</keyword>
<dbReference type="EMBL" id="LIAE01007373">
    <property type="protein sequence ID" value="PAV79760.1"/>
    <property type="molecule type" value="Genomic_DNA"/>
</dbReference>
<dbReference type="Gene3D" id="1.20.1070.10">
    <property type="entry name" value="Rhodopsin 7-helix transmembrane proteins"/>
    <property type="match status" value="1"/>
</dbReference>
<name>A0A2A2L0T8_9BILA</name>
<sequence>MALSSSKQQSDDNSTYNTVQIQPMDDRSSTFFYVAILVLTVQTFVTNGAVVIFMFSNRSRSSTSFYRLMCVYVIINFVNSGVTLLAIIVLNSEQVQRSLQLQSLGIHYSPLPPPKPSNGPGGPPMRKGDRRIDIMADVGVVRDIFACVYTSIVLFLIGLNRFGIFVWSPIEKYIFGKTGFRIVNLLMLIAATAISVSMCLIGMMKRKFDEDTGTMSSGMNEAAGYTMEIFYVIPIFSFGFYLAVIISLRQKRSLVKSEKTNVLLNKTENITLKIGIEILTVYSLALIFHELCRLAPTNLENYFMETERIIATIPQLAVPIIFVTSVSEFRSFLTNTIYCKANKMNKNGKVDITISLKSKQNNSKSTQNEKSNDTKRGSRTFSNLPATDPHSIHSAKHSQR</sequence>
<feature type="compositionally biased region" description="Polar residues" evidence="1">
    <location>
        <begin position="356"/>
        <end position="369"/>
    </location>
</feature>
<evidence type="ECO:0000313" key="4">
    <source>
        <dbReference type="Proteomes" id="UP000218231"/>
    </source>
</evidence>
<keyword evidence="2" id="KW-0812">Transmembrane</keyword>
<feature type="transmembrane region" description="Helical" evidence="2">
    <location>
        <begin position="31"/>
        <end position="56"/>
    </location>
</feature>
<comment type="caution">
    <text evidence="3">The sequence shown here is derived from an EMBL/GenBank/DDBJ whole genome shotgun (WGS) entry which is preliminary data.</text>
</comment>
<dbReference type="PANTHER" id="PTHR22718">
    <property type="entry name" value="SERPENTINE RECEPTOR, CLASS X"/>
    <property type="match status" value="1"/>
</dbReference>
<evidence type="ECO:0000256" key="2">
    <source>
        <dbReference type="SAM" id="Phobius"/>
    </source>
</evidence>
<accession>A0A2A2L0T8</accession>
<evidence type="ECO:0008006" key="5">
    <source>
        <dbReference type="Google" id="ProtNLM"/>
    </source>
</evidence>
<dbReference type="OrthoDB" id="5801087at2759"/>
<gene>
    <name evidence="3" type="ORF">WR25_06584</name>
</gene>
<dbReference type="AlphaFoldDB" id="A0A2A2L0T8"/>
<evidence type="ECO:0000313" key="3">
    <source>
        <dbReference type="EMBL" id="PAV79760.1"/>
    </source>
</evidence>
<feature type="transmembrane region" description="Helical" evidence="2">
    <location>
        <begin position="68"/>
        <end position="90"/>
    </location>
</feature>
<evidence type="ECO:0000256" key="1">
    <source>
        <dbReference type="SAM" id="MobiDB-lite"/>
    </source>
</evidence>
<feature type="transmembrane region" description="Helical" evidence="2">
    <location>
        <begin position="229"/>
        <end position="249"/>
    </location>
</feature>
<feature type="transmembrane region" description="Helical" evidence="2">
    <location>
        <begin position="148"/>
        <end position="170"/>
    </location>
</feature>
<dbReference type="SUPFAM" id="SSF81321">
    <property type="entry name" value="Family A G protein-coupled receptor-like"/>
    <property type="match status" value="1"/>
</dbReference>
<reference evidence="3 4" key="1">
    <citation type="journal article" date="2017" name="Curr. Biol.">
        <title>Genome architecture and evolution of a unichromosomal asexual nematode.</title>
        <authorList>
            <person name="Fradin H."/>
            <person name="Zegar C."/>
            <person name="Gutwein M."/>
            <person name="Lucas J."/>
            <person name="Kovtun M."/>
            <person name="Corcoran D."/>
            <person name="Baugh L.R."/>
            <person name="Kiontke K."/>
            <person name="Gunsalus K."/>
            <person name="Fitch D.H."/>
            <person name="Piano F."/>
        </authorList>
    </citation>
    <scope>NUCLEOTIDE SEQUENCE [LARGE SCALE GENOMIC DNA]</scope>
    <source>
        <strain evidence="3">PF1309</strain>
    </source>
</reference>
<keyword evidence="2" id="KW-1133">Transmembrane helix</keyword>
<protein>
    <recommendedName>
        <fullName evidence="5">G-protein coupled receptors family 1 profile domain-containing protein</fullName>
    </recommendedName>
</protein>
<organism evidence="3 4">
    <name type="scientific">Diploscapter pachys</name>
    <dbReference type="NCBI Taxonomy" id="2018661"/>
    <lineage>
        <taxon>Eukaryota</taxon>
        <taxon>Metazoa</taxon>
        <taxon>Ecdysozoa</taxon>
        <taxon>Nematoda</taxon>
        <taxon>Chromadorea</taxon>
        <taxon>Rhabditida</taxon>
        <taxon>Rhabditina</taxon>
        <taxon>Rhabditomorpha</taxon>
        <taxon>Rhabditoidea</taxon>
        <taxon>Rhabditidae</taxon>
        <taxon>Diploscapter</taxon>
    </lineage>
</organism>
<feature type="region of interest" description="Disordered" evidence="1">
    <location>
        <begin position="356"/>
        <end position="400"/>
    </location>
</feature>